<dbReference type="RefSeq" id="WP_032663519.1">
    <property type="nucleotide sequence ID" value="NZ_JAZEIH010000035.1"/>
</dbReference>
<evidence type="ECO:0000313" key="1">
    <source>
        <dbReference type="EMBL" id="MEE4043326.1"/>
    </source>
</evidence>
<dbReference type="EMBL" id="JAZEIP010000069">
    <property type="protein sequence ID" value="MEE4043326.1"/>
    <property type="molecule type" value="Genomic_DNA"/>
</dbReference>
<dbReference type="Proteomes" id="UP001343600">
    <property type="component" value="Unassembled WGS sequence"/>
</dbReference>
<accession>A0A1Y6JLZ2</accession>
<dbReference type="KEGG" id="pvd:CFBP1590__2255"/>
<keyword evidence="4" id="KW-1185">Reference proteome</keyword>
<evidence type="ECO:0000313" key="2">
    <source>
        <dbReference type="EMBL" id="SMS09842.1"/>
    </source>
</evidence>
<evidence type="ECO:0000313" key="4">
    <source>
        <dbReference type="Proteomes" id="UP001343600"/>
    </source>
</evidence>
<dbReference type="Proteomes" id="UP000196842">
    <property type="component" value="Chromosome I"/>
</dbReference>
<proteinExistence type="predicted"/>
<organism evidence="2 3">
    <name type="scientific">Pseudomonas viridiflava</name>
    <name type="common">Phytomonas viridiflava</name>
    <dbReference type="NCBI Taxonomy" id="33069"/>
    <lineage>
        <taxon>Bacteria</taxon>
        <taxon>Pseudomonadati</taxon>
        <taxon>Pseudomonadota</taxon>
        <taxon>Gammaproteobacteria</taxon>
        <taxon>Pseudomonadales</taxon>
        <taxon>Pseudomonadaceae</taxon>
        <taxon>Pseudomonas</taxon>
    </lineage>
</organism>
<sequence>MTGEGQSMTALHRHNKRNSLMNIPARFEFHYVQNGVKQSVTILTDTLFKKPAPVLSLRAQPSPALKKSGKR</sequence>
<reference evidence="1 4" key="2">
    <citation type="submission" date="2024-01" db="EMBL/GenBank/DDBJ databases">
        <title>Characterization of Pseudomonas viridiflava in Georgia, USA.</title>
        <authorList>
            <person name="Zhao M."/>
            <person name="Dutta B."/>
        </authorList>
    </citation>
    <scope>NUCLEOTIDE SEQUENCE [LARGE SCALE GENOMIC DNA]</scope>
    <source>
        <strain evidence="1 4">21GA0539</strain>
    </source>
</reference>
<protein>
    <submittedName>
        <fullName evidence="2">Uncharacterized protein</fullName>
    </submittedName>
</protein>
<dbReference type="EMBL" id="LT855380">
    <property type="protein sequence ID" value="SMS09842.1"/>
    <property type="molecule type" value="Genomic_DNA"/>
</dbReference>
<reference evidence="2 3" key="1">
    <citation type="submission" date="2017-05" db="EMBL/GenBank/DDBJ databases">
        <authorList>
            <person name="Song R."/>
            <person name="Chenine A.L."/>
            <person name="Ruprecht R.M."/>
        </authorList>
    </citation>
    <scope>NUCLEOTIDE SEQUENCE [LARGE SCALE GENOMIC DNA]</scope>
    <source>
        <strain evidence="2 3">CFBP 1590</strain>
    </source>
</reference>
<name>A0A1Y6JLZ2_PSEVI</name>
<evidence type="ECO:0000313" key="3">
    <source>
        <dbReference type="Proteomes" id="UP000196842"/>
    </source>
</evidence>
<gene>
    <name evidence="2" type="ORF">CFBP1590__2255</name>
    <name evidence="1" type="ORF">V2I87_24810</name>
</gene>
<dbReference type="AlphaFoldDB" id="A0A1Y6JLZ2"/>